<feature type="region of interest" description="Disordered" evidence="1">
    <location>
        <begin position="24"/>
        <end position="69"/>
    </location>
</feature>
<evidence type="ECO:0000313" key="2">
    <source>
        <dbReference type="EMBL" id="MPC99281.1"/>
    </source>
</evidence>
<keyword evidence="3" id="KW-1185">Reference proteome</keyword>
<accession>A0A5B7JMT5</accession>
<proteinExistence type="predicted"/>
<dbReference type="EMBL" id="VSRR010117700">
    <property type="protein sequence ID" value="MPC99281.1"/>
    <property type="molecule type" value="Genomic_DNA"/>
</dbReference>
<evidence type="ECO:0000313" key="3">
    <source>
        <dbReference type="Proteomes" id="UP000324222"/>
    </source>
</evidence>
<dbReference type="OrthoDB" id="5859304at2759"/>
<organism evidence="2 3">
    <name type="scientific">Portunus trituberculatus</name>
    <name type="common">Swimming crab</name>
    <name type="synonym">Neptunus trituberculatus</name>
    <dbReference type="NCBI Taxonomy" id="210409"/>
    <lineage>
        <taxon>Eukaryota</taxon>
        <taxon>Metazoa</taxon>
        <taxon>Ecdysozoa</taxon>
        <taxon>Arthropoda</taxon>
        <taxon>Crustacea</taxon>
        <taxon>Multicrustacea</taxon>
        <taxon>Malacostraca</taxon>
        <taxon>Eumalacostraca</taxon>
        <taxon>Eucarida</taxon>
        <taxon>Decapoda</taxon>
        <taxon>Pleocyemata</taxon>
        <taxon>Brachyura</taxon>
        <taxon>Eubrachyura</taxon>
        <taxon>Portunoidea</taxon>
        <taxon>Portunidae</taxon>
        <taxon>Portuninae</taxon>
        <taxon>Portunus</taxon>
    </lineage>
</organism>
<feature type="compositionally biased region" description="Basic and acidic residues" evidence="1">
    <location>
        <begin position="57"/>
        <end position="69"/>
    </location>
</feature>
<dbReference type="Proteomes" id="UP000324222">
    <property type="component" value="Unassembled WGS sequence"/>
</dbReference>
<gene>
    <name evidence="2" type="ORF">E2C01_094687</name>
</gene>
<dbReference type="AlphaFoldDB" id="A0A5B7JMT5"/>
<sequence>MLQCAPYIKNFCQTIHTWKVEETTPLTSNGLGTSNASSPSSEEQKVEEAGGGGLGGGEKENPTDITRDR</sequence>
<feature type="compositionally biased region" description="Polar residues" evidence="1">
    <location>
        <begin position="24"/>
        <end position="41"/>
    </location>
</feature>
<evidence type="ECO:0000256" key="1">
    <source>
        <dbReference type="SAM" id="MobiDB-lite"/>
    </source>
</evidence>
<name>A0A5B7JMT5_PORTR</name>
<protein>
    <submittedName>
        <fullName evidence="2">Uncharacterized protein</fullName>
    </submittedName>
</protein>
<comment type="caution">
    <text evidence="2">The sequence shown here is derived from an EMBL/GenBank/DDBJ whole genome shotgun (WGS) entry which is preliminary data.</text>
</comment>
<reference evidence="2 3" key="1">
    <citation type="submission" date="2019-05" db="EMBL/GenBank/DDBJ databases">
        <title>Another draft genome of Portunus trituberculatus and its Hox gene families provides insights of decapod evolution.</title>
        <authorList>
            <person name="Jeong J.-H."/>
            <person name="Song I."/>
            <person name="Kim S."/>
            <person name="Choi T."/>
            <person name="Kim D."/>
            <person name="Ryu S."/>
            <person name="Kim W."/>
        </authorList>
    </citation>
    <scope>NUCLEOTIDE SEQUENCE [LARGE SCALE GENOMIC DNA]</scope>
    <source>
        <tissue evidence="2">Muscle</tissue>
    </source>
</reference>